<keyword evidence="3" id="KW-0804">Transcription</keyword>
<reference evidence="8 9" key="1">
    <citation type="journal article" date="2018" name="BMC Genomics">
        <title>The genome of Naegleria lovaniensis, the basis for a comparative approach to unravel pathogenicity factors of the human pathogenic amoeba N. fowleri.</title>
        <authorList>
            <person name="Liechti N."/>
            <person name="Schurch N."/>
            <person name="Bruggmann R."/>
            <person name="Wittwer M."/>
        </authorList>
    </citation>
    <scope>NUCLEOTIDE SEQUENCE [LARGE SCALE GENOMIC DNA]</scope>
    <source>
        <strain evidence="8 9">ATCC 30569</strain>
    </source>
</reference>
<dbReference type="EMBL" id="PYSW02000035">
    <property type="protein sequence ID" value="KAG2378081.1"/>
    <property type="molecule type" value="Genomic_DNA"/>
</dbReference>
<feature type="region of interest" description="Disordered" evidence="5">
    <location>
        <begin position="224"/>
        <end position="246"/>
    </location>
</feature>
<dbReference type="InterPro" id="IPR052245">
    <property type="entry name" value="Plant_Stress_Dev_TF"/>
</dbReference>
<comment type="caution">
    <text evidence="8">The sequence shown here is derived from an EMBL/GenBank/DDBJ whole genome shotgun (WGS) entry which is preliminary data.</text>
</comment>
<dbReference type="Gene3D" id="1.10.10.60">
    <property type="entry name" value="Homeodomain-like"/>
    <property type="match status" value="1"/>
</dbReference>
<dbReference type="PANTHER" id="PTHR44191">
    <property type="entry name" value="TRANSCRIPTION FACTOR KUA1"/>
    <property type="match status" value="1"/>
</dbReference>
<dbReference type="InterPro" id="IPR009057">
    <property type="entry name" value="Homeodomain-like_sf"/>
</dbReference>
<dbReference type="GeneID" id="68101157"/>
<dbReference type="SUPFAM" id="SSF46689">
    <property type="entry name" value="Homeodomain-like"/>
    <property type="match status" value="1"/>
</dbReference>
<dbReference type="InterPro" id="IPR001005">
    <property type="entry name" value="SANT/Myb"/>
</dbReference>
<evidence type="ECO:0008006" key="10">
    <source>
        <dbReference type="Google" id="ProtNLM"/>
    </source>
</evidence>
<dbReference type="InterPro" id="IPR006447">
    <property type="entry name" value="Myb_dom_plants"/>
</dbReference>
<feature type="compositionally biased region" description="Low complexity" evidence="5">
    <location>
        <begin position="284"/>
        <end position="295"/>
    </location>
</feature>
<sequence>MRMNTSNSNDHAYPSSSDHVFQLPCLKNPSDQLTSTTFPCNITTSSQRTLLEPSLSSEILQSTSPHAFSPNCFEIFKLSLNSSPTCKHNEQQPAMKNFAPSTSSSRNSPTPSREVYSNLKMAACIQPFLEAPQEYSVKSILYAASQPKSTMTQSKVYNVSSPPSSIPTTFHTNAYSPHIPSRLMTGVVSKSEAFVATQPTTNNNIAMYNMPYTYSAAQQNHRQAPMDTYARRNTNSSPSESGSIEEDKAYRMKMQLLQRGTTNLSTFDEKSGMLRPNLSKVHKSSSFSKRSTSSPKSDDEDKKKFNTGTWSKYEHDMFLKGLDEVGKNWKIISESYVTTRKRTQIASHAQKYFLKVAQLKKGENLSPDDLYSE</sequence>
<dbReference type="InterPro" id="IPR017930">
    <property type="entry name" value="Myb_dom"/>
</dbReference>
<protein>
    <recommendedName>
        <fullName evidence="10">Myb domain-containing protein</fullName>
    </recommendedName>
</protein>
<evidence type="ECO:0000259" key="6">
    <source>
        <dbReference type="PROSITE" id="PS50090"/>
    </source>
</evidence>
<feature type="compositionally biased region" description="Low complexity" evidence="5">
    <location>
        <begin position="100"/>
        <end position="113"/>
    </location>
</feature>
<dbReference type="RefSeq" id="XP_044545343.1">
    <property type="nucleotide sequence ID" value="XM_044698809.1"/>
</dbReference>
<evidence type="ECO:0000256" key="2">
    <source>
        <dbReference type="ARBA" id="ARBA00023125"/>
    </source>
</evidence>
<dbReference type="GO" id="GO:0006355">
    <property type="term" value="P:regulation of DNA-templated transcription"/>
    <property type="evidence" value="ECO:0007669"/>
    <property type="project" value="UniProtKB-ARBA"/>
</dbReference>
<keyword evidence="9" id="KW-1185">Reference proteome</keyword>
<evidence type="ECO:0000256" key="1">
    <source>
        <dbReference type="ARBA" id="ARBA00023015"/>
    </source>
</evidence>
<dbReference type="AlphaFoldDB" id="A0AA88GKF1"/>
<proteinExistence type="predicted"/>
<dbReference type="Proteomes" id="UP000816034">
    <property type="component" value="Unassembled WGS sequence"/>
</dbReference>
<feature type="domain" description="Myb-like" evidence="6">
    <location>
        <begin position="302"/>
        <end position="353"/>
    </location>
</feature>
<evidence type="ECO:0000313" key="9">
    <source>
        <dbReference type="Proteomes" id="UP000816034"/>
    </source>
</evidence>
<name>A0AA88GKF1_NAELO</name>
<evidence type="ECO:0000256" key="3">
    <source>
        <dbReference type="ARBA" id="ARBA00023163"/>
    </source>
</evidence>
<gene>
    <name evidence="8" type="ORF">C9374_008703</name>
</gene>
<feature type="domain" description="HTH myb-type" evidence="7">
    <location>
        <begin position="302"/>
        <end position="357"/>
    </location>
</feature>
<feature type="region of interest" description="Disordered" evidence="5">
    <location>
        <begin position="86"/>
        <end position="113"/>
    </location>
</feature>
<feature type="region of interest" description="Disordered" evidence="5">
    <location>
        <begin position="261"/>
        <end position="306"/>
    </location>
</feature>
<dbReference type="NCBIfam" id="TIGR01557">
    <property type="entry name" value="myb_SHAQKYF"/>
    <property type="match status" value="1"/>
</dbReference>
<keyword evidence="2" id="KW-0238">DNA-binding</keyword>
<keyword evidence="1" id="KW-0805">Transcription regulation</keyword>
<dbReference type="GO" id="GO:0003677">
    <property type="term" value="F:DNA binding"/>
    <property type="evidence" value="ECO:0007669"/>
    <property type="project" value="UniProtKB-KW"/>
</dbReference>
<evidence type="ECO:0000313" key="8">
    <source>
        <dbReference type="EMBL" id="KAG2378081.1"/>
    </source>
</evidence>
<dbReference type="Pfam" id="PF00249">
    <property type="entry name" value="Myb_DNA-binding"/>
    <property type="match status" value="1"/>
</dbReference>
<dbReference type="PROSITE" id="PS51294">
    <property type="entry name" value="HTH_MYB"/>
    <property type="match status" value="1"/>
</dbReference>
<evidence type="ECO:0000259" key="7">
    <source>
        <dbReference type="PROSITE" id="PS51294"/>
    </source>
</evidence>
<dbReference type="PROSITE" id="PS50090">
    <property type="entry name" value="MYB_LIKE"/>
    <property type="match status" value="1"/>
</dbReference>
<dbReference type="SMART" id="SM00717">
    <property type="entry name" value="SANT"/>
    <property type="match status" value="1"/>
</dbReference>
<dbReference type="CDD" id="cd00167">
    <property type="entry name" value="SANT"/>
    <property type="match status" value="1"/>
</dbReference>
<evidence type="ECO:0000256" key="4">
    <source>
        <dbReference type="ARBA" id="ARBA00023242"/>
    </source>
</evidence>
<dbReference type="PANTHER" id="PTHR44191:SF62">
    <property type="entry name" value="OS04G0341900 PROTEIN"/>
    <property type="match status" value="1"/>
</dbReference>
<evidence type="ECO:0000256" key="5">
    <source>
        <dbReference type="SAM" id="MobiDB-lite"/>
    </source>
</evidence>
<feature type="compositionally biased region" description="Polar residues" evidence="5">
    <location>
        <begin position="231"/>
        <end position="242"/>
    </location>
</feature>
<accession>A0AA88GKF1</accession>
<organism evidence="8 9">
    <name type="scientific">Naegleria lovaniensis</name>
    <name type="common">Amoeba</name>
    <dbReference type="NCBI Taxonomy" id="51637"/>
    <lineage>
        <taxon>Eukaryota</taxon>
        <taxon>Discoba</taxon>
        <taxon>Heterolobosea</taxon>
        <taxon>Tetramitia</taxon>
        <taxon>Eutetramitia</taxon>
        <taxon>Vahlkampfiidae</taxon>
        <taxon>Naegleria</taxon>
    </lineage>
</organism>
<keyword evidence="4" id="KW-0539">Nucleus</keyword>